<dbReference type="Pfam" id="PF00106">
    <property type="entry name" value="adh_short"/>
    <property type="match status" value="1"/>
</dbReference>
<accession>A0A6L9Y2Y3</accession>
<reference evidence="1 2" key="1">
    <citation type="journal article" date="2014" name="J. Microbiol.">
        <title>Diaminobutyricibacter tongyongensis gen. nov., sp. nov. and Homoserinibacter gongjuensis gen. nov., sp. nov. belong to the family Microbacteriaceae.</title>
        <authorList>
            <person name="Kim S.J."/>
            <person name="Ahn J.H."/>
            <person name="Weon H.Y."/>
            <person name="Hamada M."/>
            <person name="Suzuki K."/>
            <person name="Kwon S.W."/>
        </authorList>
    </citation>
    <scope>NUCLEOTIDE SEQUENCE [LARGE SCALE GENOMIC DNA]</scope>
    <source>
        <strain evidence="1 2">NBRC 108724</strain>
    </source>
</reference>
<organism evidence="1 2">
    <name type="scientific">Leifsonia tongyongensis</name>
    <dbReference type="NCBI Taxonomy" id="1268043"/>
    <lineage>
        <taxon>Bacteria</taxon>
        <taxon>Bacillati</taxon>
        <taxon>Actinomycetota</taxon>
        <taxon>Actinomycetes</taxon>
        <taxon>Micrococcales</taxon>
        <taxon>Microbacteriaceae</taxon>
        <taxon>Leifsonia</taxon>
    </lineage>
</organism>
<dbReference type="InterPro" id="IPR002347">
    <property type="entry name" value="SDR_fam"/>
</dbReference>
<dbReference type="SUPFAM" id="SSF51735">
    <property type="entry name" value="NAD(P)-binding Rossmann-fold domains"/>
    <property type="match status" value="1"/>
</dbReference>
<dbReference type="AlphaFoldDB" id="A0A6L9Y2Y3"/>
<protein>
    <submittedName>
        <fullName evidence="1">SDR family NAD(P)-dependent oxidoreductase</fullName>
    </submittedName>
</protein>
<name>A0A6L9Y2Y3_9MICO</name>
<dbReference type="RefSeq" id="WP_163291267.1">
    <property type="nucleotide sequence ID" value="NZ_JAAGWY010000005.1"/>
</dbReference>
<dbReference type="Gene3D" id="3.40.50.720">
    <property type="entry name" value="NAD(P)-binding Rossmann-like Domain"/>
    <property type="match status" value="1"/>
</dbReference>
<keyword evidence="2" id="KW-1185">Reference proteome</keyword>
<comment type="caution">
    <text evidence="1">The sequence shown here is derived from an EMBL/GenBank/DDBJ whole genome shotgun (WGS) entry which is preliminary data.</text>
</comment>
<gene>
    <name evidence="1" type="ORF">G3T36_18125</name>
</gene>
<dbReference type="EMBL" id="JAAGWY010000005">
    <property type="protein sequence ID" value="NEN07777.1"/>
    <property type="molecule type" value="Genomic_DNA"/>
</dbReference>
<dbReference type="Proteomes" id="UP000474967">
    <property type="component" value="Unassembled WGS sequence"/>
</dbReference>
<sequence>MTQHSLSGCVAVVTGASRGIGRATALQRGEAGAHLVLVVRTQTAWVRSQELLEIGSELHSRFQWSDESGSLDTPEQSASSLIPRRLTTGSGQIWTADSSGAAAQRVDWCRNQ</sequence>
<dbReference type="InterPro" id="IPR036291">
    <property type="entry name" value="NAD(P)-bd_dom_sf"/>
</dbReference>
<evidence type="ECO:0000313" key="2">
    <source>
        <dbReference type="Proteomes" id="UP000474967"/>
    </source>
</evidence>
<proteinExistence type="predicted"/>
<evidence type="ECO:0000313" key="1">
    <source>
        <dbReference type="EMBL" id="NEN07777.1"/>
    </source>
</evidence>